<dbReference type="EMBL" id="JAQQAF010000002">
    <property type="protein sequence ID" value="KAJ8505652.1"/>
    <property type="molecule type" value="Genomic_DNA"/>
</dbReference>
<dbReference type="InterPro" id="IPR002156">
    <property type="entry name" value="RNaseH_domain"/>
</dbReference>
<dbReference type="InterPro" id="IPR012337">
    <property type="entry name" value="RNaseH-like_sf"/>
</dbReference>
<dbReference type="InterPro" id="IPR041577">
    <property type="entry name" value="RT_RNaseH_2"/>
</dbReference>
<dbReference type="SUPFAM" id="SSF53098">
    <property type="entry name" value="Ribonuclease H-like"/>
    <property type="match status" value="1"/>
</dbReference>
<dbReference type="PROSITE" id="PS50879">
    <property type="entry name" value="RNASE_H_1"/>
    <property type="match status" value="1"/>
</dbReference>
<dbReference type="PANTHER" id="PTHR48475">
    <property type="entry name" value="RIBONUCLEASE H"/>
    <property type="match status" value="1"/>
</dbReference>
<dbReference type="Gene3D" id="3.30.420.10">
    <property type="entry name" value="Ribonuclease H-like superfamily/Ribonuclease H"/>
    <property type="match status" value="1"/>
</dbReference>
<dbReference type="Gene3D" id="3.30.70.270">
    <property type="match status" value="1"/>
</dbReference>
<evidence type="ECO:0000313" key="3">
    <source>
        <dbReference type="Proteomes" id="UP001222027"/>
    </source>
</evidence>
<dbReference type="Proteomes" id="UP001222027">
    <property type="component" value="Unassembled WGS sequence"/>
</dbReference>
<dbReference type="InterPro" id="IPR043502">
    <property type="entry name" value="DNA/RNA_pol_sf"/>
</dbReference>
<dbReference type="SUPFAM" id="SSF56672">
    <property type="entry name" value="DNA/RNA polymerases"/>
    <property type="match status" value="1"/>
</dbReference>
<dbReference type="GO" id="GO:0004523">
    <property type="term" value="F:RNA-DNA hybrid ribonuclease activity"/>
    <property type="evidence" value="ECO:0007669"/>
    <property type="project" value="InterPro"/>
</dbReference>
<evidence type="ECO:0000313" key="2">
    <source>
        <dbReference type="EMBL" id="KAJ8505652.1"/>
    </source>
</evidence>
<dbReference type="PANTHER" id="PTHR48475:SF2">
    <property type="entry name" value="RIBONUCLEASE H"/>
    <property type="match status" value="1"/>
</dbReference>
<protein>
    <recommendedName>
        <fullName evidence="1">RNase H type-1 domain-containing protein</fullName>
    </recommendedName>
</protein>
<keyword evidence="3" id="KW-1185">Reference proteome</keyword>
<proteinExistence type="predicted"/>
<dbReference type="InterPro" id="IPR036397">
    <property type="entry name" value="RNaseH_sf"/>
</dbReference>
<evidence type="ECO:0000259" key="1">
    <source>
        <dbReference type="PROSITE" id="PS50879"/>
    </source>
</evidence>
<feature type="domain" description="RNase H type-1" evidence="1">
    <location>
        <begin position="208"/>
        <end position="280"/>
    </location>
</feature>
<accession>A0AAV8RLJ9</accession>
<reference evidence="2 3" key="1">
    <citation type="submission" date="2022-12" db="EMBL/GenBank/DDBJ databases">
        <title>Chromosome-scale assembly of the Ensete ventricosum genome.</title>
        <authorList>
            <person name="Dussert Y."/>
            <person name="Stocks J."/>
            <person name="Wendawek A."/>
            <person name="Woldeyes F."/>
            <person name="Nichols R.A."/>
            <person name="Borrell J.S."/>
        </authorList>
    </citation>
    <scope>NUCLEOTIDE SEQUENCE [LARGE SCALE GENOMIC DNA]</scope>
    <source>
        <strain evidence="3">cv. Maze</strain>
        <tissue evidence="2">Seeds</tissue>
    </source>
</reference>
<name>A0AAV8RLJ9_ENSVE</name>
<dbReference type="GO" id="GO:0003676">
    <property type="term" value="F:nucleic acid binding"/>
    <property type="evidence" value="ECO:0007669"/>
    <property type="project" value="InterPro"/>
</dbReference>
<dbReference type="Pfam" id="PF17919">
    <property type="entry name" value="RT_RNaseH_2"/>
    <property type="match status" value="1"/>
</dbReference>
<organism evidence="2 3">
    <name type="scientific">Ensete ventricosum</name>
    <name type="common">Abyssinian banana</name>
    <name type="synonym">Musa ensete</name>
    <dbReference type="NCBI Taxonomy" id="4639"/>
    <lineage>
        <taxon>Eukaryota</taxon>
        <taxon>Viridiplantae</taxon>
        <taxon>Streptophyta</taxon>
        <taxon>Embryophyta</taxon>
        <taxon>Tracheophyta</taxon>
        <taxon>Spermatophyta</taxon>
        <taxon>Magnoliopsida</taxon>
        <taxon>Liliopsida</taxon>
        <taxon>Zingiberales</taxon>
        <taxon>Musaceae</taxon>
        <taxon>Ensete</taxon>
    </lineage>
</organism>
<comment type="caution">
    <text evidence="2">The sequence shown here is derived from an EMBL/GenBank/DDBJ whole genome shotgun (WGS) entry which is preliminary data.</text>
</comment>
<dbReference type="AlphaFoldDB" id="A0AAV8RLJ9"/>
<gene>
    <name evidence="2" type="ORF">OPV22_006538</name>
</gene>
<dbReference type="InterPro" id="IPR043128">
    <property type="entry name" value="Rev_trsase/Diguanyl_cyclase"/>
</dbReference>
<sequence>MSSSRCVLPRTIKDVQRLTGRLAALSRFISRAGDKSFPFFRALRQAKDFKWDSQCEEAFQQLKMHIAHLPRLTSTIPGEPLGIYLATSEAAVSLVLVRFRNDGQEPIYYCSYILSGPEERYPLIKKLTFALILALRKQRPYFQAHPIKVVTDQPLRQILSKFDVIGRMLKWSVELGEFDLKYIPRIAMKAQALADFISESTSREDPPLTLKWTLYVDGSSNSECEGARLVLKGPVDQVFEHALRLEFKATNNEAEYEALMFDLNLTTELRIEDIKVFTDS</sequence>